<organism evidence="1 2">
    <name type="scientific">Capnocytophaga leadbetteri</name>
    <dbReference type="NCBI Taxonomy" id="327575"/>
    <lineage>
        <taxon>Bacteria</taxon>
        <taxon>Pseudomonadati</taxon>
        <taxon>Bacteroidota</taxon>
        <taxon>Flavobacteriia</taxon>
        <taxon>Flavobacteriales</taxon>
        <taxon>Flavobacteriaceae</taxon>
        <taxon>Capnocytophaga</taxon>
    </lineage>
</organism>
<sequence>MDFLTAKPLSDTIYDTLFKAEKELIIIAPYIQISGYLRENVFKQHLNNPKLHIIIAFDKYKDNNNTFGFRGSGLEYFLNFPNLTLVYIPQLNAKYYANERQLVSTSMSLLSYPLINSIDFGVFAEKSFNIVGKNNFYETSKNTVMSVIDSGYTVFAKRPLYSKKLLGLSKAYAGSAVYLNLLDDVIANRSIEPIRYSSLISEIGR</sequence>
<accession>A0A250FBR1</accession>
<gene>
    <name evidence="1" type="ORF">CGC53_09450</name>
</gene>
<dbReference type="Proteomes" id="UP000217276">
    <property type="component" value="Chromosome"/>
</dbReference>
<name>A0A250FBR1_9FLAO</name>
<evidence type="ECO:0000313" key="2">
    <source>
        <dbReference type="Proteomes" id="UP000217276"/>
    </source>
</evidence>
<evidence type="ECO:0000313" key="1">
    <source>
        <dbReference type="EMBL" id="ATA82551.1"/>
    </source>
</evidence>
<keyword evidence="2" id="KW-1185">Reference proteome</keyword>
<dbReference type="KEGG" id="clk:CGC53_09450"/>
<protein>
    <submittedName>
        <fullName evidence="1">Uncharacterized protein</fullName>
    </submittedName>
</protein>
<dbReference type="EMBL" id="CP022384">
    <property type="protein sequence ID" value="ATA82551.1"/>
    <property type="molecule type" value="Genomic_DNA"/>
</dbReference>
<dbReference type="AlphaFoldDB" id="A0A250FBR1"/>
<reference evidence="2" key="1">
    <citation type="submission" date="2017-06" db="EMBL/GenBank/DDBJ databases">
        <title>Capnocytophaga spp. assemblies.</title>
        <authorList>
            <person name="Gulvik C.A."/>
        </authorList>
    </citation>
    <scope>NUCLEOTIDE SEQUENCE [LARGE SCALE GENOMIC DNA]</scope>
    <source>
        <strain evidence="2">H6253</strain>
    </source>
</reference>
<proteinExistence type="predicted"/>
<dbReference type="RefSeq" id="WP_095914545.1">
    <property type="nucleotide sequence ID" value="NZ_CP022384.1"/>
</dbReference>